<dbReference type="EMBL" id="OV170227">
    <property type="protein sequence ID" value="CAH0729075.1"/>
    <property type="molecule type" value="Genomic_DNA"/>
</dbReference>
<dbReference type="AlphaFoldDB" id="A0A8J9YJK0"/>
<organism evidence="1 2">
    <name type="scientific">Brenthis ino</name>
    <name type="common">lesser marbled fritillary</name>
    <dbReference type="NCBI Taxonomy" id="405034"/>
    <lineage>
        <taxon>Eukaryota</taxon>
        <taxon>Metazoa</taxon>
        <taxon>Ecdysozoa</taxon>
        <taxon>Arthropoda</taxon>
        <taxon>Hexapoda</taxon>
        <taxon>Insecta</taxon>
        <taxon>Pterygota</taxon>
        <taxon>Neoptera</taxon>
        <taxon>Endopterygota</taxon>
        <taxon>Lepidoptera</taxon>
        <taxon>Glossata</taxon>
        <taxon>Ditrysia</taxon>
        <taxon>Papilionoidea</taxon>
        <taxon>Nymphalidae</taxon>
        <taxon>Heliconiinae</taxon>
        <taxon>Argynnini</taxon>
        <taxon>Brenthis</taxon>
    </lineage>
</organism>
<dbReference type="Proteomes" id="UP000838878">
    <property type="component" value="Chromosome 7"/>
</dbReference>
<keyword evidence="2" id="KW-1185">Reference proteome</keyword>
<name>A0A8J9YJK0_9NEOP</name>
<sequence length="102" mass="11041">MTDRIPRAIEGVITFDDNVYWESQKAAAAAPSAARPPSCPSASTLALHVALLNSPNSNINGLQIEIVPFVSCLAHSHCFCLLSFTFNGEVSRYLRFISDAKS</sequence>
<accession>A0A8J9YJK0</accession>
<feature type="non-terminal residue" evidence="1">
    <location>
        <position position="102"/>
    </location>
</feature>
<evidence type="ECO:0000313" key="1">
    <source>
        <dbReference type="EMBL" id="CAH0729075.1"/>
    </source>
</evidence>
<proteinExistence type="predicted"/>
<evidence type="ECO:0000313" key="2">
    <source>
        <dbReference type="Proteomes" id="UP000838878"/>
    </source>
</evidence>
<gene>
    <name evidence="1" type="ORF">BINO364_LOCUS14225</name>
</gene>
<protein>
    <submittedName>
        <fullName evidence="1">Uncharacterized protein</fullName>
    </submittedName>
</protein>
<reference evidence="1" key="1">
    <citation type="submission" date="2021-12" db="EMBL/GenBank/DDBJ databases">
        <authorList>
            <person name="Martin H S."/>
        </authorList>
    </citation>
    <scope>NUCLEOTIDE SEQUENCE</scope>
</reference>